<dbReference type="Pfam" id="PF13211">
    <property type="entry name" value="DUF4019"/>
    <property type="match status" value="1"/>
</dbReference>
<dbReference type="Proteomes" id="UP000060787">
    <property type="component" value="Chromosome"/>
</dbReference>
<feature type="chain" id="PRO_5006597419" description="DUF4019 domain-containing protein" evidence="1">
    <location>
        <begin position="20"/>
        <end position="157"/>
    </location>
</feature>
<gene>
    <name evidence="2" type="ORF">LA76x_5057</name>
</gene>
<proteinExistence type="predicted"/>
<dbReference type="PATRIC" id="fig|84531.8.peg.5065"/>
<organism evidence="2 3">
    <name type="scientific">Lysobacter antibioticus</name>
    <dbReference type="NCBI Taxonomy" id="84531"/>
    <lineage>
        <taxon>Bacteria</taxon>
        <taxon>Pseudomonadati</taxon>
        <taxon>Pseudomonadota</taxon>
        <taxon>Gammaproteobacteria</taxon>
        <taxon>Lysobacterales</taxon>
        <taxon>Lysobacteraceae</taxon>
        <taxon>Lysobacter</taxon>
    </lineage>
</organism>
<evidence type="ECO:0008006" key="4">
    <source>
        <dbReference type="Google" id="ProtNLM"/>
    </source>
</evidence>
<dbReference type="KEGG" id="lab:LA76x_5057"/>
<evidence type="ECO:0000313" key="2">
    <source>
        <dbReference type="EMBL" id="ALN83159.1"/>
    </source>
</evidence>
<dbReference type="EMBL" id="CP011129">
    <property type="protein sequence ID" value="ALN83159.1"/>
    <property type="molecule type" value="Genomic_DNA"/>
</dbReference>
<dbReference type="RefSeq" id="WP_057919699.1">
    <property type="nucleotide sequence ID" value="NZ_CP011129.1"/>
</dbReference>
<evidence type="ECO:0000256" key="1">
    <source>
        <dbReference type="SAM" id="SignalP"/>
    </source>
</evidence>
<accession>A0A0S2FI33</accession>
<sequence length="157" mass="16732">MKRVICALALSAAAWGAQAQGRTAKPGATSVPVAYASRYAPADPAQLRDAAMRVAAAMDEGKIAEMWANASKSMQAKFKKKDFVKQVGEMRKKLGPAAGRSWIVIHREISTGGNLPAGQYASVEFELALSGSAAVKEVVSFTLDADGMWRLVGYTIR</sequence>
<dbReference type="InterPro" id="IPR025091">
    <property type="entry name" value="DUF4019"/>
</dbReference>
<reference evidence="2 3" key="1">
    <citation type="journal article" date="2015" name="BMC Genomics">
        <title>Comparative genomics and metabolic profiling of the genus Lysobacter.</title>
        <authorList>
            <person name="de Bruijn I."/>
            <person name="Cheng X."/>
            <person name="de Jager V."/>
            <person name="Exposito R.G."/>
            <person name="Watrous J."/>
            <person name="Patel N."/>
            <person name="Postma J."/>
            <person name="Dorrestein P.C."/>
            <person name="Kobayashi D."/>
            <person name="Raaijmakers J.M."/>
        </authorList>
    </citation>
    <scope>NUCLEOTIDE SEQUENCE [LARGE SCALE GENOMIC DNA]</scope>
    <source>
        <strain evidence="2 3">76</strain>
    </source>
</reference>
<name>A0A0S2FI33_LYSAN</name>
<protein>
    <recommendedName>
        <fullName evidence="4">DUF4019 domain-containing protein</fullName>
    </recommendedName>
</protein>
<dbReference type="AlphaFoldDB" id="A0A0S2FI33"/>
<feature type="signal peptide" evidence="1">
    <location>
        <begin position="1"/>
        <end position="19"/>
    </location>
</feature>
<keyword evidence="1" id="KW-0732">Signal</keyword>
<evidence type="ECO:0000313" key="3">
    <source>
        <dbReference type="Proteomes" id="UP000060787"/>
    </source>
</evidence>
<dbReference type="STRING" id="84531.LA76x_5057"/>
<keyword evidence="3" id="KW-1185">Reference proteome</keyword>